<comment type="caution">
    <text evidence="1">The sequence shown here is derived from an EMBL/GenBank/DDBJ whole genome shotgun (WGS) entry which is preliminary data.</text>
</comment>
<proteinExistence type="predicted"/>
<dbReference type="AlphaFoldDB" id="A0A8J8NHH7"/>
<reference evidence="1" key="1">
    <citation type="submission" date="2019-06" db="EMBL/GenBank/DDBJ databases">
        <authorList>
            <person name="Zheng W."/>
        </authorList>
    </citation>
    <scope>NUCLEOTIDE SEQUENCE</scope>
    <source>
        <strain evidence="1">QDHG01</strain>
    </source>
</reference>
<name>A0A8J8NHH7_HALGN</name>
<accession>A0A8J8NHH7</accession>
<organism evidence="1 2">
    <name type="scientific">Halteria grandinella</name>
    <dbReference type="NCBI Taxonomy" id="5974"/>
    <lineage>
        <taxon>Eukaryota</taxon>
        <taxon>Sar</taxon>
        <taxon>Alveolata</taxon>
        <taxon>Ciliophora</taxon>
        <taxon>Intramacronucleata</taxon>
        <taxon>Spirotrichea</taxon>
        <taxon>Stichotrichia</taxon>
        <taxon>Sporadotrichida</taxon>
        <taxon>Halteriidae</taxon>
        <taxon>Halteria</taxon>
    </lineage>
</organism>
<dbReference type="Proteomes" id="UP000785679">
    <property type="component" value="Unassembled WGS sequence"/>
</dbReference>
<keyword evidence="2" id="KW-1185">Reference proteome</keyword>
<sequence length="102" mass="11762">MFIRGLSIYTYCIIQFQQFFSYGVTSFSEIPKHILAFYFILYSKSFSQSSISIICRFSSISLIIYYTQNLTCNAQSNLLDAIYSLNYPLGPYSLLVLNRSIS</sequence>
<protein>
    <submittedName>
        <fullName evidence="1">Uncharacterized protein</fullName>
    </submittedName>
</protein>
<gene>
    <name evidence="1" type="ORF">FGO68_gene13370</name>
</gene>
<dbReference type="EMBL" id="RRYP01016619">
    <property type="protein sequence ID" value="TNV74804.1"/>
    <property type="molecule type" value="Genomic_DNA"/>
</dbReference>
<evidence type="ECO:0000313" key="1">
    <source>
        <dbReference type="EMBL" id="TNV74804.1"/>
    </source>
</evidence>
<evidence type="ECO:0000313" key="2">
    <source>
        <dbReference type="Proteomes" id="UP000785679"/>
    </source>
</evidence>